<feature type="domain" description="DUF4097" evidence="2">
    <location>
        <begin position="41"/>
        <end position="151"/>
    </location>
</feature>
<keyword evidence="3" id="KW-1185">Reference proteome</keyword>
<dbReference type="Proteomes" id="UP000694857">
    <property type="component" value="Chromosome 9"/>
</dbReference>
<dbReference type="CTD" id="222234"/>
<dbReference type="Pfam" id="PF13349">
    <property type="entry name" value="DUF4097"/>
    <property type="match status" value="1"/>
</dbReference>
<dbReference type="PANTHER" id="PTHR34094">
    <property type="match status" value="1"/>
</dbReference>
<name>A0A8B8YJ29_BALMU</name>
<dbReference type="Gene3D" id="2.160.20.120">
    <property type="match status" value="1"/>
</dbReference>
<evidence type="ECO:0000313" key="4">
    <source>
        <dbReference type="RefSeq" id="XP_036719565.1"/>
    </source>
</evidence>
<dbReference type="GeneID" id="118900851"/>
<dbReference type="AlphaFoldDB" id="A0A8B8YJ29"/>
<proteinExistence type="predicted"/>
<keyword evidence="1" id="KW-0732">Signal</keyword>
<protein>
    <submittedName>
        <fullName evidence="4">Protein FAM185A isoform X4</fullName>
    </submittedName>
</protein>
<dbReference type="PANTHER" id="PTHR34094:SF1">
    <property type="entry name" value="PROTEIN FAM185A"/>
    <property type="match status" value="1"/>
</dbReference>
<organism evidence="3 4">
    <name type="scientific">Balaenoptera musculus</name>
    <name type="common">Blue whale</name>
    <dbReference type="NCBI Taxonomy" id="9771"/>
    <lineage>
        <taxon>Eukaryota</taxon>
        <taxon>Metazoa</taxon>
        <taxon>Chordata</taxon>
        <taxon>Craniata</taxon>
        <taxon>Vertebrata</taxon>
        <taxon>Euteleostomi</taxon>
        <taxon>Mammalia</taxon>
        <taxon>Eutheria</taxon>
        <taxon>Laurasiatheria</taxon>
        <taxon>Artiodactyla</taxon>
        <taxon>Whippomorpha</taxon>
        <taxon>Cetacea</taxon>
        <taxon>Mysticeti</taxon>
        <taxon>Balaenopteridae</taxon>
        <taxon>Balaenoptera</taxon>
    </lineage>
</organism>
<reference evidence="4" key="1">
    <citation type="submission" date="2025-08" db="UniProtKB">
        <authorList>
            <consortium name="RefSeq"/>
        </authorList>
    </citation>
    <scope>IDENTIFICATION</scope>
    <source>
        <tissue evidence="4">Epidermis and Blubber</tissue>
    </source>
</reference>
<dbReference type="InterPro" id="IPR025164">
    <property type="entry name" value="Toastrack_DUF4097"/>
</dbReference>
<gene>
    <name evidence="4" type="primary">FAM185A</name>
</gene>
<sequence>MFVSCSGWGLGCLRFCLLRVWAREVAGRCACGACQARLYGSDLNIKSSGSGCVKVQNIECDNCKIETEQGTSILQSVKSQKLHIQTKGGKVICLGTVYGNIDIHASDKSTVIVDKLQGSLVNVSTEDGLLKAKCLYTESSFLSSAAGDITLGSVHGNITLQSKMGNITVDSSSGCLSASTYQGAIDVYVSQLGKVELKSHKGSVLVKVASSLQAYLQLSGKEIDVNSEVHVEEMDEAHKDDGIVITGLLNQANKHEKWIKAVAPKGTVSFRSQSWFQSLKLQD</sequence>
<evidence type="ECO:0000259" key="2">
    <source>
        <dbReference type="Pfam" id="PF13349"/>
    </source>
</evidence>
<dbReference type="RefSeq" id="XP_036719565.1">
    <property type="nucleotide sequence ID" value="XM_036863670.1"/>
</dbReference>
<feature type="signal peptide" evidence="1">
    <location>
        <begin position="1"/>
        <end position="22"/>
    </location>
</feature>
<evidence type="ECO:0000313" key="3">
    <source>
        <dbReference type="Proteomes" id="UP000694857"/>
    </source>
</evidence>
<evidence type="ECO:0000256" key="1">
    <source>
        <dbReference type="SAM" id="SignalP"/>
    </source>
</evidence>
<feature type="chain" id="PRO_5034966891" evidence="1">
    <location>
        <begin position="23"/>
        <end position="283"/>
    </location>
</feature>
<accession>A0A8B8YJ29</accession>